<dbReference type="Proteomes" id="UP000283734">
    <property type="component" value="Unassembled WGS sequence"/>
</dbReference>
<sequence length="99" mass="11441">MAERKDKKKIIGEPMTDEQIKVFLDFPAEEGVNPDFHVLEKAYRALRVEDFERFIAFFQAQGRDINSRDPENRTLLTVISQHPRCEDYADVLRKAGGTA</sequence>
<dbReference type="AlphaFoldDB" id="A0A418Y1C8"/>
<organism evidence="1 2">
    <name type="scientific">Alcanivorax profundi</name>
    <dbReference type="NCBI Taxonomy" id="2338368"/>
    <lineage>
        <taxon>Bacteria</taxon>
        <taxon>Pseudomonadati</taxon>
        <taxon>Pseudomonadota</taxon>
        <taxon>Gammaproteobacteria</taxon>
        <taxon>Oceanospirillales</taxon>
        <taxon>Alcanivoracaceae</taxon>
        <taxon>Alcanivorax</taxon>
    </lineage>
</organism>
<gene>
    <name evidence="1" type="ORF">D4A39_00270</name>
</gene>
<proteinExistence type="predicted"/>
<evidence type="ECO:0000313" key="2">
    <source>
        <dbReference type="Proteomes" id="UP000283734"/>
    </source>
</evidence>
<dbReference type="RefSeq" id="WP_022983941.1">
    <property type="nucleotide sequence ID" value="NZ_CAXGPP010000053.1"/>
</dbReference>
<evidence type="ECO:0000313" key="1">
    <source>
        <dbReference type="EMBL" id="RJG19342.1"/>
    </source>
</evidence>
<dbReference type="NCBIfam" id="NF038106">
    <property type="entry name" value="gamma_NF038106"/>
    <property type="match status" value="1"/>
</dbReference>
<dbReference type="OrthoDB" id="5736604at2"/>
<reference evidence="1 2" key="1">
    <citation type="submission" date="2018-09" db="EMBL/GenBank/DDBJ databases">
        <title>Alcanivorax profundi sp. nov., isolated from 1000 m-depth seawater of the Mariana Trench.</title>
        <authorList>
            <person name="Liu J."/>
        </authorList>
    </citation>
    <scope>NUCLEOTIDE SEQUENCE [LARGE SCALE GENOMIC DNA]</scope>
    <source>
        <strain evidence="1 2">MTEO17</strain>
    </source>
</reference>
<dbReference type="EMBL" id="QYYA01000001">
    <property type="protein sequence ID" value="RJG19342.1"/>
    <property type="molecule type" value="Genomic_DNA"/>
</dbReference>
<protein>
    <recommendedName>
        <fullName evidence="3">Aminopeptidase</fullName>
    </recommendedName>
</protein>
<evidence type="ECO:0008006" key="3">
    <source>
        <dbReference type="Google" id="ProtNLM"/>
    </source>
</evidence>
<dbReference type="InterPro" id="IPR047742">
    <property type="entry name" value="PA4642-like"/>
</dbReference>
<name>A0A418Y1C8_9GAMM</name>
<accession>A0A418Y1C8</accession>
<keyword evidence="2" id="KW-1185">Reference proteome</keyword>
<comment type="caution">
    <text evidence="1">The sequence shown here is derived from an EMBL/GenBank/DDBJ whole genome shotgun (WGS) entry which is preliminary data.</text>
</comment>